<dbReference type="NCBIfam" id="NF046080">
    <property type="entry name" value="PID_CTERM"/>
    <property type="match status" value="1"/>
</dbReference>
<name>A0A6N4SPG8_CYTH3</name>
<evidence type="ECO:0008006" key="6">
    <source>
        <dbReference type="Google" id="ProtNLM"/>
    </source>
</evidence>
<dbReference type="AlphaFoldDB" id="A0A6N4SPG8"/>
<feature type="chain" id="PRO_5036390258" description="VPDSG-CTERM protein sorting domain-containing protein" evidence="2">
    <location>
        <begin position="25"/>
        <end position="71"/>
    </location>
</feature>
<dbReference type="RefSeq" id="WP_011584271.1">
    <property type="nucleotide sequence ID" value="NC_008255.1"/>
</dbReference>
<keyword evidence="1" id="KW-0812">Transmembrane</keyword>
<dbReference type="EMBL" id="CP000383">
    <property type="protein sequence ID" value="ABG58158.1"/>
    <property type="molecule type" value="Genomic_DNA"/>
</dbReference>
<gene>
    <name evidence="3" type="ordered locus">CHU_0872</name>
    <name evidence="4" type="ordered locus">CHU_0876</name>
</gene>
<feature type="transmembrane region" description="Helical" evidence="1">
    <location>
        <begin position="48"/>
        <end position="64"/>
    </location>
</feature>
<dbReference type="EMBL" id="CP000383">
    <property type="protein sequence ID" value="ABG58155.1"/>
    <property type="molecule type" value="Genomic_DNA"/>
</dbReference>
<reference evidence="3 5" key="1">
    <citation type="journal article" date="2007" name="Appl. Environ. Microbiol.">
        <title>Genome sequence of the cellulolytic gliding bacterium Cytophaga hutchinsonii.</title>
        <authorList>
            <person name="Xie G."/>
            <person name="Bruce D.C."/>
            <person name="Challacombe J.F."/>
            <person name="Chertkov O."/>
            <person name="Detter J.C."/>
            <person name="Gilna P."/>
            <person name="Han C.S."/>
            <person name="Lucas S."/>
            <person name="Misra M."/>
            <person name="Myers G.L."/>
            <person name="Richardson P."/>
            <person name="Tapia R."/>
            <person name="Thayer N."/>
            <person name="Thompson L.S."/>
            <person name="Brettin T.S."/>
            <person name="Henrissat B."/>
            <person name="Wilson D.B."/>
            <person name="McBride M.J."/>
        </authorList>
    </citation>
    <scope>NUCLEOTIDE SEQUENCE [LARGE SCALE GENOMIC DNA]</scope>
    <source>
        <strain evidence="3">ATCC 33406</strain>
        <strain evidence="5">ATCC 33406 / DSM 1761 / CIP 103989 / NBRC 15051 / NCIMB 9469 / D465</strain>
    </source>
</reference>
<keyword evidence="1" id="KW-1133">Transmembrane helix</keyword>
<dbReference type="Proteomes" id="UP000001822">
    <property type="component" value="Chromosome"/>
</dbReference>
<organism evidence="3 5">
    <name type="scientific">Cytophaga hutchinsonii (strain ATCC 33406 / DSM 1761 / CIP 103989 / NBRC 15051 / NCIMB 9469 / D465)</name>
    <dbReference type="NCBI Taxonomy" id="269798"/>
    <lineage>
        <taxon>Bacteria</taxon>
        <taxon>Pseudomonadati</taxon>
        <taxon>Bacteroidota</taxon>
        <taxon>Cytophagia</taxon>
        <taxon>Cytophagales</taxon>
        <taxon>Cytophagaceae</taxon>
        <taxon>Cytophaga</taxon>
    </lineage>
</organism>
<evidence type="ECO:0000313" key="3">
    <source>
        <dbReference type="EMBL" id="ABG58155.1"/>
    </source>
</evidence>
<evidence type="ECO:0000313" key="5">
    <source>
        <dbReference type="Proteomes" id="UP000001822"/>
    </source>
</evidence>
<sequence length="71" mass="7336">MKKLSKTILFICLCGMSIASFAQAGGAEQPCDGDDPFDCPEIPIDGGASFLLLAGAGAVVTRMIKKRSSNA</sequence>
<protein>
    <recommendedName>
        <fullName evidence="6">VPDSG-CTERM protein sorting domain-containing protein</fullName>
    </recommendedName>
</protein>
<dbReference type="KEGG" id="chu:CHU_0872"/>
<proteinExistence type="predicted"/>
<keyword evidence="1" id="KW-0472">Membrane</keyword>
<keyword evidence="5" id="KW-1185">Reference proteome</keyword>
<feature type="signal peptide" evidence="2">
    <location>
        <begin position="1"/>
        <end position="24"/>
    </location>
</feature>
<evidence type="ECO:0000256" key="1">
    <source>
        <dbReference type="SAM" id="Phobius"/>
    </source>
</evidence>
<dbReference type="InterPro" id="IPR058207">
    <property type="entry name" value="PID_CTERM"/>
</dbReference>
<accession>A0A6N4SPG8</accession>
<dbReference type="KEGG" id="chu:CHU_0876"/>
<evidence type="ECO:0000313" key="4">
    <source>
        <dbReference type="EMBL" id="ABG58158.1"/>
    </source>
</evidence>
<evidence type="ECO:0000256" key="2">
    <source>
        <dbReference type="SAM" id="SignalP"/>
    </source>
</evidence>
<keyword evidence="2" id="KW-0732">Signal</keyword>